<protein>
    <submittedName>
        <fullName evidence="1">Uncharacterized protein</fullName>
    </submittedName>
</protein>
<evidence type="ECO:0000313" key="2">
    <source>
        <dbReference type="Proteomes" id="UP000325313"/>
    </source>
</evidence>
<dbReference type="EMBL" id="VDEP01000473">
    <property type="protein sequence ID" value="KAA1074237.1"/>
    <property type="molecule type" value="Genomic_DNA"/>
</dbReference>
<dbReference type="PANTHER" id="PTHR22601">
    <property type="entry name" value="ISP4 LIKE PROTEIN"/>
    <property type="match status" value="1"/>
</dbReference>
<accession>A0A5B0MAU8</accession>
<comment type="caution">
    <text evidence="1">The sequence shown here is derived from an EMBL/GenBank/DDBJ whole genome shotgun (WGS) entry which is preliminary data.</text>
</comment>
<dbReference type="GO" id="GO:0035673">
    <property type="term" value="F:oligopeptide transmembrane transporter activity"/>
    <property type="evidence" value="ECO:0007669"/>
    <property type="project" value="InterPro"/>
</dbReference>
<name>A0A5B0MAU8_PUCGR</name>
<dbReference type="Proteomes" id="UP000325313">
    <property type="component" value="Unassembled WGS sequence"/>
</dbReference>
<dbReference type="GO" id="GO:0015031">
    <property type="term" value="P:protein transport"/>
    <property type="evidence" value="ECO:0007669"/>
    <property type="project" value="UniProtKB-KW"/>
</dbReference>
<proteinExistence type="predicted"/>
<sequence>MREAVAEPHSHNFVGFGQEEEFPFLSVSLFQENGTLYPIKQVTKNITKLDQNQISLPIYTATNVLTQIFQSLAVSSSITHILLWQWPLIRTAFKSRTTNDKEKDPHRLLVQASYKDFPVW</sequence>
<dbReference type="GO" id="GO:0016020">
    <property type="term" value="C:membrane"/>
    <property type="evidence" value="ECO:0007669"/>
    <property type="project" value="UniProtKB-SubCell"/>
</dbReference>
<gene>
    <name evidence="1" type="ORF">PGTUg99_031533</name>
</gene>
<evidence type="ECO:0000313" key="1">
    <source>
        <dbReference type="EMBL" id="KAA1074237.1"/>
    </source>
</evidence>
<dbReference type="InterPro" id="IPR004648">
    <property type="entry name" value="Oligpept_transpt"/>
</dbReference>
<dbReference type="AlphaFoldDB" id="A0A5B0MAU8"/>
<organism evidence="1 2">
    <name type="scientific">Puccinia graminis f. sp. tritici</name>
    <dbReference type="NCBI Taxonomy" id="56615"/>
    <lineage>
        <taxon>Eukaryota</taxon>
        <taxon>Fungi</taxon>
        <taxon>Dikarya</taxon>
        <taxon>Basidiomycota</taxon>
        <taxon>Pucciniomycotina</taxon>
        <taxon>Pucciniomycetes</taxon>
        <taxon>Pucciniales</taxon>
        <taxon>Pucciniaceae</taxon>
        <taxon>Puccinia</taxon>
    </lineage>
</organism>
<reference evidence="1 2" key="1">
    <citation type="submission" date="2019-05" db="EMBL/GenBank/DDBJ databases">
        <title>Emergence of the Ug99 lineage of the wheat stem rust pathogen through somatic hybridization.</title>
        <authorList>
            <person name="Li F."/>
            <person name="Upadhyaya N.M."/>
            <person name="Sperschneider J."/>
            <person name="Matny O."/>
            <person name="Nguyen-Phuc H."/>
            <person name="Mago R."/>
            <person name="Raley C."/>
            <person name="Miller M.E."/>
            <person name="Silverstein K.A.T."/>
            <person name="Henningsen E."/>
            <person name="Hirsch C.D."/>
            <person name="Visser B."/>
            <person name="Pretorius Z.A."/>
            <person name="Steffenson B.J."/>
            <person name="Schwessinger B."/>
            <person name="Dodds P.N."/>
            <person name="Figueroa M."/>
        </authorList>
    </citation>
    <scope>NUCLEOTIDE SEQUENCE [LARGE SCALE GENOMIC DNA]</scope>
    <source>
        <strain evidence="1 2">Ug99</strain>
    </source>
</reference>